<accession>A0AAV7F9B3</accession>
<comment type="caution">
    <text evidence="1">The sequence shown here is derived from an EMBL/GenBank/DDBJ whole genome shotgun (WGS) entry which is preliminary data.</text>
</comment>
<reference evidence="1 2" key="1">
    <citation type="submission" date="2021-07" db="EMBL/GenBank/DDBJ databases">
        <title>The Aristolochia fimbriata genome: insights into angiosperm evolution, floral development and chemical biosynthesis.</title>
        <authorList>
            <person name="Jiao Y."/>
        </authorList>
    </citation>
    <scope>NUCLEOTIDE SEQUENCE [LARGE SCALE GENOMIC DNA]</scope>
    <source>
        <strain evidence="1">IBCAS-2021</strain>
        <tissue evidence="1">Leaf</tissue>
    </source>
</reference>
<proteinExistence type="predicted"/>
<sequence length="264" mass="30097">MVAVLQLFSLQLSPEIEYNNGFPVFCLPSQVGLVHYSPFKRGKKLIGEVRSPVVFRTLNVRPSFSVNCCNHGGIGKWGSSPLTAAKKVRSQGKALPKSLFVPLSMERPKLAQILCFFVLFQDLLQSLPLHPLRISRLRLETFNRRQQLFFHLISPLSSPCYELRYSFQPRLFTYNGARRNDGHGFVAPLQMAPRGRYNFREVQYRHGAARTVGMQWVGGILFKKLSLAVITCVRVSDSRRGLPSLFLFNSKGRLRRTPARTSKW</sequence>
<dbReference type="EMBL" id="JAINDJ010000002">
    <property type="protein sequence ID" value="KAG9457770.1"/>
    <property type="molecule type" value="Genomic_DNA"/>
</dbReference>
<dbReference type="AlphaFoldDB" id="A0AAV7F9B3"/>
<name>A0AAV7F9B3_ARIFI</name>
<organism evidence="1 2">
    <name type="scientific">Aristolochia fimbriata</name>
    <name type="common">White veined hardy Dutchman's pipe vine</name>
    <dbReference type="NCBI Taxonomy" id="158543"/>
    <lineage>
        <taxon>Eukaryota</taxon>
        <taxon>Viridiplantae</taxon>
        <taxon>Streptophyta</taxon>
        <taxon>Embryophyta</taxon>
        <taxon>Tracheophyta</taxon>
        <taxon>Spermatophyta</taxon>
        <taxon>Magnoliopsida</taxon>
        <taxon>Magnoliidae</taxon>
        <taxon>Piperales</taxon>
        <taxon>Aristolochiaceae</taxon>
        <taxon>Aristolochia</taxon>
    </lineage>
</organism>
<keyword evidence="2" id="KW-1185">Reference proteome</keyword>
<evidence type="ECO:0000313" key="1">
    <source>
        <dbReference type="EMBL" id="KAG9457770.1"/>
    </source>
</evidence>
<gene>
    <name evidence="1" type="ORF">H6P81_002278</name>
</gene>
<dbReference type="Proteomes" id="UP000825729">
    <property type="component" value="Unassembled WGS sequence"/>
</dbReference>
<evidence type="ECO:0000313" key="2">
    <source>
        <dbReference type="Proteomes" id="UP000825729"/>
    </source>
</evidence>
<protein>
    <submittedName>
        <fullName evidence="1">Uncharacterized protein</fullName>
    </submittedName>
</protein>